<comment type="similarity">
    <text evidence="1">Belongs to the sulfur carrier protein TusA family.</text>
</comment>
<protein>
    <recommendedName>
        <fullName evidence="2">UPF0033 domain-containing protein</fullName>
    </recommendedName>
</protein>
<reference evidence="3" key="1">
    <citation type="journal article" name="DNA Res.">
        <title>The physiological potential of anammox bacteria as revealed by their core genome structure.</title>
        <authorList>
            <person name="Okubo T."/>
            <person name="Toyoda A."/>
            <person name="Fukuhara K."/>
            <person name="Uchiyama I."/>
            <person name="Harigaya Y."/>
            <person name="Kuroiwa M."/>
            <person name="Suzuki T."/>
            <person name="Murakami Y."/>
            <person name="Suwa Y."/>
            <person name="Takami H."/>
        </authorList>
    </citation>
    <scope>NUCLEOTIDE SEQUENCE</scope>
    <source>
        <strain evidence="3">317325-3</strain>
    </source>
</reference>
<organism evidence="3 4">
    <name type="scientific">Candidatus Desulfobacillus denitrificans</name>
    <dbReference type="NCBI Taxonomy" id="2608985"/>
    <lineage>
        <taxon>Bacteria</taxon>
        <taxon>Pseudomonadati</taxon>
        <taxon>Pseudomonadota</taxon>
        <taxon>Betaproteobacteria</taxon>
        <taxon>Candidatus Desulfobacillus</taxon>
    </lineage>
</organism>
<feature type="domain" description="UPF0033" evidence="2">
    <location>
        <begin position="89"/>
        <end position="113"/>
    </location>
</feature>
<dbReference type="PANTHER" id="PTHR33279:SF6">
    <property type="entry name" value="SULFUR CARRIER PROTEIN YEDF-RELATED"/>
    <property type="match status" value="1"/>
</dbReference>
<dbReference type="SUPFAM" id="SSF64307">
    <property type="entry name" value="SirA-like"/>
    <property type="match status" value="2"/>
</dbReference>
<accession>A0A809R0Z2</accession>
<dbReference type="InterPro" id="IPR036868">
    <property type="entry name" value="TusA-like_sf"/>
</dbReference>
<dbReference type="KEGG" id="ddz:DSYM_11270"/>
<dbReference type="Proteomes" id="UP000662914">
    <property type="component" value="Chromosome"/>
</dbReference>
<feature type="domain" description="UPF0033" evidence="2">
    <location>
        <begin position="9"/>
        <end position="33"/>
    </location>
</feature>
<evidence type="ECO:0000256" key="1">
    <source>
        <dbReference type="ARBA" id="ARBA00008984"/>
    </source>
</evidence>
<dbReference type="CDD" id="cd00291">
    <property type="entry name" value="SirA_YedF_YeeD"/>
    <property type="match status" value="2"/>
</dbReference>
<proteinExistence type="inferred from homology"/>
<dbReference type="PANTHER" id="PTHR33279">
    <property type="entry name" value="SULFUR CARRIER PROTEIN YEDF-RELATED"/>
    <property type="match status" value="1"/>
</dbReference>
<name>A0A809R0Z2_9PROT</name>
<dbReference type="InterPro" id="IPR001455">
    <property type="entry name" value="TusA-like"/>
</dbReference>
<dbReference type="EMBL" id="AP021857">
    <property type="protein sequence ID" value="BBO20428.1"/>
    <property type="molecule type" value="Genomic_DNA"/>
</dbReference>
<evidence type="ECO:0000313" key="4">
    <source>
        <dbReference type="Proteomes" id="UP000662914"/>
    </source>
</evidence>
<sequence>MNTKPAVTLDMSGLSCPAPLIGAKKIVDDMEPGQSLLLVSDCPGTSDDLFAWARQTGNEVAVKDKMGEGRTAYLITRGGRKALQPNVTLDVRGVSCPGPILEAKKLLDGMGSGEVLLLVSNCPGTPDDVDAWVKNTPLELADRVEIARGSYEFYLRKK</sequence>
<dbReference type="Pfam" id="PF01206">
    <property type="entry name" value="TusA"/>
    <property type="match status" value="2"/>
</dbReference>
<gene>
    <name evidence="3" type="ORF">DSYM_11270</name>
</gene>
<dbReference type="PROSITE" id="PS01148">
    <property type="entry name" value="UPF0033"/>
    <property type="match status" value="2"/>
</dbReference>
<evidence type="ECO:0000259" key="2">
    <source>
        <dbReference type="PROSITE" id="PS01148"/>
    </source>
</evidence>
<dbReference type="AlphaFoldDB" id="A0A809R0Z2"/>
<evidence type="ECO:0000313" key="3">
    <source>
        <dbReference type="EMBL" id="BBO20428.1"/>
    </source>
</evidence>
<dbReference type="Gene3D" id="3.30.110.40">
    <property type="entry name" value="TusA-like domain"/>
    <property type="match status" value="2"/>
</dbReference>